<dbReference type="FunFam" id="3.40.50.1000:FF:000022">
    <property type="entry name" value="Phosphoglycolate phosphatase"/>
    <property type="match status" value="1"/>
</dbReference>
<keyword evidence="1" id="KW-0479">Metal-binding</keyword>
<dbReference type="Gene3D" id="3.40.50.1000">
    <property type="entry name" value="HAD superfamily/HAD-like"/>
    <property type="match status" value="1"/>
</dbReference>
<dbReference type="PANTHER" id="PTHR43434">
    <property type="entry name" value="PHOSPHOGLYCOLATE PHOSPHATASE"/>
    <property type="match status" value="1"/>
</dbReference>
<keyword evidence="2 5" id="KW-0378">Hydrolase</keyword>
<sequence length="243" mass="26561">MASVLAQSTHEAHQPGRSSSLRAVLFDLDGTLLDTAPDLIECAQVLLEEHDLPRQHEGHFGPVVSHGSAAILSRVFNIAPDDPAMEPLRQRFLALYREHVSSRTRPFPGMLEVLDDLEARGMIWGVVTNKPAWLTNPLMRDLGLAERSRCIVCGDTLAQRKPHPAPVLHACELIGVEPAETVFIGDALRDVDAGQRAGTKTLGALFGYICAEDKPWLWGADAYLNAPGDLSDWLDAMDRAEGN</sequence>
<evidence type="ECO:0000256" key="4">
    <source>
        <dbReference type="ARBA" id="ARBA00023277"/>
    </source>
</evidence>
<name>A0AAE3G5I3_9GAMM</name>
<dbReference type="Pfam" id="PF13419">
    <property type="entry name" value="HAD_2"/>
    <property type="match status" value="1"/>
</dbReference>
<evidence type="ECO:0000313" key="6">
    <source>
        <dbReference type="Proteomes" id="UP001205843"/>
    </source>
</evidence>
<evidence type="ECO:0000256" key="3">
    <source>
        <dbReference type="ARBA" id="ARBA00022842"/>
    </source>
</evidence>
<evidence type="ECO:0000256" key="2">
    <source>
        <dbReference type="ARBA" id="ARBA00022801"/>
    </source>
</evidence>
<dbReference type="Proteomes" id="UP001205843">
    <property type="component" value="Unassembled WGS sequence"/>
</dbReference>
<organism evidence="5 6">
    <name type="scientific">Natronocella acetinitrilica</name>
    <dbReference type="NCBI Taxonomy" id="414046"/>
    <lineage>
        <taxon>Bacteria</taxon>
        <taxon>Pseudomonadati</taxon>
        <taxon>Pseudomonadota</taxon>
        <taxon>Gammaproteobacteria</taxon>
        <taxon>Chromatiales</taxon>
        <taxon>Ectothiorhodospiraceae</taxon>
        <taxon>Natronocella</taxon>
    </lineage>
</organism>
<dbReference type="InterPro" id="IPR023198">
    <property type="entry name" value="PGP-like_dom2"/>
</dbReference>
<evidence type="ECO:0000313" key="5">
    <source>
        <dbReference type="EMBL" id="MCP1674788.1"/>
    </source>
</evidence>
<dbReference type="Gene3D" id="1.10.150.240">
    <property type="entry name" value="Putative phosphatase, domain 2"/>
    <property type="match status" value="1"/>
</dbReference>
<reference evidence="5" key="1">
    <citation type="submission" date="2022-03" db="EMBL/GenBank/DDBJ databases">
        <title>Genomic Encyclopedia of Type Strains, Phase III (KMG-III): the genomes of soil and plant-associated and newly described type strains.</title>
        <authorList>
            <person name="Whitman W."/>
        </authorList>
    </citation>
    <scope>NUCLEOTIDE SEQUENCE</scope>
    <source>
        <strain evidence="5">ANL 6-2</strain>
    </source>
</reference>
<dbReference type="InterPro" id="IPR050155">
    <property type="entry name" value="HAD-like_hydrolase_sf"/>
</dbReference>
<dbReference type="GO" id="GO:0008967">
    <property type="term" value="F:phosphoglycolate phosphatase activity"/>
    <property type="evidence" value="ECO:0007669"/>
    <property type="project" value="UniProtKB-EC"/>
</dbReference>
<dbReference type="PANTHER" id="PTHR43434:SF23">
    <property type="entry name" value="PHOSPHOGLYCOLATE PHOSPHATASE"/>
    <property type="match status" value="1"/>
</dbReference>
<dbReference type="InterPro" id="IPR006439">
    <property type="entry name" value="HAD-SF_hydro_IA"/>
</dbReference>
<dbReference type="InterPro" id="IPR041492">
    <property type="entry name" value="HAD_2"/>
</dbReference>
<evidence type="ECO:0000256" key="1">
    <source>
        <dbReference type="ARBA" id="ARBA00022723"/>
    </source>
</evidence>
<dbReference type="RefSeq" id="WP_253477202.1">
    <property type="nucleotide sequence ID" value="NZ_JALJXV010000004.1"/>
</dbReference>
<dbReference type="NCBIfam" id="TIGR01509">
    <property type="entry name" value="HAD-SF-IA-v3"/>
    <property type="match status" value="1"/>
</dbReference>
<keyword evidence="6" id="KW-1185">Reference proteome</keyword>
<dbReference type="GO" id="GO:0046872">
    <property type="term" value="F:metal ion binding"/>
    <property type="evidence" value="ECO:0007669"/>
    <property type="project" value="UniProtKB-KW"/>
</dbReference>
<dbReference type="GO" id="GO:0005829">
    <property type="term" value="C:cytosol"/>
    <property type="evidence" value="ECO:0007669"/>
    <property type="project" value="TreeGrafter"/>
</dbReference>
<keyword evidence="4" id="KW-0119">Carbohydrate metabolism</keyword>
<accession>A0AAE3G5I3</accession>
<dbReference type="EMBL" id="JALJXV010000004">
    <property type="protein sequence ID" value="MCP1674788.1"/>
    <property type="molecule type" value="Genomic_DNA"/>
</dbReference>
<dbReference type="EC" id="3.1.3.18" evidence="5"/>
<dbReference type="SFLD" id="SFLDG01135">
    <property type="entry name" value="C1.5.6:_HAD__Beta-PGM__Phospha"/>
    <property type="match status" value="1"/>
</dbReference>
<dbReference type="SFLD" id="SFLDS00003">
    <property type="entry name" value="Haloacid_Dehalogenase"/>
    <property type="match status" value="1"/>
</dbReference>
<gene>
    <name evidence="5" type="ORF">J2T57_001926</name>
</gene>
<dbReference type="AlphaFoldDB" id="A0AAE3G5I3"/>
<protein>
    <submittedName>
        <fullName evidence="5">Phosphoglycolate phosphatase</fullName>
        <ecNumber evidence="5">3.1.3.18</ecNumber>
    </submittedName>
</protein>
<dbReference type="PRINTS" id="PR00413">
    <property type="entry name" value="HADHALOGNASE"/>
</dbReference>
<dbReference type="GO" id="GO:0006281">
    <property type="term" value="P:DNA repair"/>
    <property type="evidence" value="ECO:0007669"/>
    <property type="project" value="TreeGrafter"/>
</dbReference>
<comment type="caution">
    <text evidence="5">The sequence shown here is derived from an EMBL/GenBank/DDBJ whole genome shotgun (WGS) entry which is preliminary data.</text>
</comment>
<dbReference type="SFLD" id="SFLDG01129">
    <property type="entry name" value="C1.5:_HAD__Beta-PGM__Phosphata"/>
    <property type="match status" value="1"/>
</dbReference>
<keyword evidence="3" id="KW-0460">Magnesium</keyword>
<dbReference type="NCBIfam" id="TIGR01549">
    <property type="entry name" value="HAD-SF-IA-v1"/>
    <property type="match status" value="1"/>
</dbReference>
<dbReference type="InterPro" id="IPR036412">
    <property type="entry name" value="HAD-like_sf"/>
</dbReference>
<dbReference type="SUPFAM" id="SSF56784">
    <property type="entry name" value="HAD-like"/>
    <property type="match status" value="1"/>
</dbReference>
<proteinExistence type="predicted"/>
<dbReference type="InterPro" id="IPR023214">
    <property type="entry name" value="HAD_sf"/>
</dbReference>